<keyword evidence="3" id="KW-0808">Transferase</keyword>
<dbReference type="GO" id="GO:0003899">
    <property type="term" value="F:DNA-directed RNA polymerase activity"/>
    <property type="evidence" value="ECO:0007669"/>
    <property type="project" value="UniProtKB-EC"/>
</dbReference>
<accession>A0A645I0S7</accession>
<dbReference type="EMBL" id="VSSQ01097990">
    <property type="protein sequence ID" value="MPN41133.1"/>
    <property type="molecule type" value="Genomic_DNA"/>
</dbReference>
<proteinExistence type="predicted"/>
<reference evidence="3" key="1">
    <citation type="submission" date="2019-08" db="EMBL/GenBank/DDBJ databases">
        <authorList>
            <person name="Kucharzyk K."/>
            <person name="Murdoch R.W."/>
            <person name="Higgins S."/>
            <person name="Loffler F."/>
        </authorList>
    </citation>
    <scope>NUCLEOTIDE SEQUENCE</scope>
</reference>
<dbReference type="SUPFAM" id="SSF63562">
    <property type="entry name" value="RPB6/omega subunit-like"/>
    <property type="match status" value="1"/>
</dbReference>
<dbReference type="Pfam" id="PF01192">
    <property type="entry name" value="RNA_pol_Rpb6"/>
    <property type="match status" value="1"/>
</dbReference>
<organism evidence="3">
    <name type="scientific">bioreactor metagenome</name>
    <dbReference type="NCBI Taxonomy" id="1076179"/>
    <lineage>
        <taxon>unclassified sequences</taxon>
        <taxon>metagenomes</taxon>
        <taxon>ecological metagenomes</taxon>
    </lineage>
</organism>
<name>A0A645I0S7_9ZZZZ</name>
<keyword evidence="3" id="KW-0548">Nucleotidyltransferase</keyword>
<dbReference type="GO" id="GO:0000428">
    <property type="term" value="C:DNA-directed RNA polymerase complex"/>
    <property type="evidence" value="ECO:0007669"/>
    <property type="project" value="UniProtKB-KW"/>
</dbReference>
<dbReference type="GO" id="GO:0006351">
    <property type="term" value="P:DNA-templated transcription"/>
    <property type="evidence" value="ECO:0007669"/>
    <property type="project" value="InterPro"/>
</dbReference>
<sequence>MIFYDLDSLAQKQGINNKYLLTAAVAARARALSEQKGRTLDEDNEKFISTALQEFDLGTVRLSLEQETASENGADS</sequence>
<protein>
    <submittedName>
        <fullName evidence="3">DNA-directed RNA polymerase subunit omega</fullName>
        <ecNumber evidence="3">2.7.7.6</ecNumber>
    </submittedName>
</protein>
<dbReference type="InterPro" id="IPR006110">
    <property type="entry name" value="Pol_omega/Rpo6/RPB6"/>
</dbReference>
<evidence type="ECO:0000313" key="3">
    <source>
        <dbReference type="EMBL" id="MPN41133.1"/>
    </source>
</evidence>
<evidence type="ECO:0000256" key="1">
    <source>
        <dbReference type="ARBA" id="ARBA00022478"/>
    </source>
</evidence>
<dbReference type="Gene3D" id="3.90.940.10">
    <property type="match status" value="1"/>
</dbReference>
<gene>
    <name evidence="3" type="primary">rpoZ_26</name>
    <name evidence="3" type="ORF">SDC9_188675</name>
</gene>
<dbReference type="GO" id="GO:0003677">
    <property type="term" value="F:DNA binding"/>
    <property type="evidence" value="ECO:0007669"/>
    <property type="project" value="InterPro"/>
</dbReference>
<keyword evidence="2" id="KW-0804">Transcription</keyword>
<dbReference type="SMART" id="SM01409">
    <property type="entry name" value="RNA_pol_Rpb6"/>
    <property type="match status" value="1"/>
</dbReference>
<dbReference type="EC" id="2.7.7.6" evidence="3"/>
<keyword evidence="1 3" id="KW-0240">DNA-directed RNA polymerase</keyword>
<comment type="caution">
    <text evidence="3">The sequence shown here is derived from an EMBL/GenBank/DDBJ whole genome shotgun (WGS) entry which is preliminary data.</text>
</comment>
<evidence type="ECO:0000256" key="2">
    <source>
        <dbReference type="ARBA" id="ARBA00023163"/>
    </source>
</evidence>
<dbReference type="InterPro" id="IPR036161">
    <property type="entry name" value="RPB6/omega-like_sf"/>
</dbReference>
<dbReference type="AlphaFoldDB" id="A0A645I0S7"/>